<dbReference type="Pfam" id="PF00069">
    <property type="entry name" value="Pkinase"/>
    <property type="match status" value="1"/>
</dbReference>
<dbReference type="PROSITE" id="PS50011">
    <property type="entry name" value="PROTEIN_KINASE_DOM"/>
    <property type="match status" value="1"/>
</dbReference>
<dbReference type="InterPro" id="IPR050117">
    <property type="entry name" value="MAPK"/>
</dbReference>
<evidence type="ECO:0000259" key="3">
    <source>
        <dbReference type="PROSITE" id="PS50011"/>
    </source>
</evidence>
<dbReference type="PANTHER" id="PTHR24055">
    <property type="entry name" value="MITOGEN-ACTIVATED PROTEIN KINASE"/>
    <property type="match status" value="1"/>
</dbReference>
<dbReference type="GO" id="GO:0005524">
    <property type="term" value="F:ATP binding"/>
    <property type="evidence" value="ECO:0007669"/>
    <property type="project" value="UniProtKB-KW"/>
</dbReference>
<keyword evidence="1" id="KW-0547">Nucleotide-binding</keyword>
<proteinExistence type="predicted"/>
<dbReference type="AlphaFoldDB" id="A0AAP0P8V8"/>
<evidence type="ECO:0000256" key="2">
    <source>
        <dbReference type="ARBA" id="ARBA00022840"/>
    </source>
</evidence>
<dbReference type="Proteomes" id="UP001420932">
    <property type="component" value="Unassembled WGS sequence"/>
</dbReference>
<evidence type="ECO:0000313" key="5">
    <source>
        <dbReference type="Proteomes" id="UP001420932"/>
    </source>
</evidence>
<name>A0AAP0P8V8_9MAGN</name>
<evidence type="ECO:0000256" key="1">
    <source>
        <dbReference type="ARBA" id="ARBA00022741"/>
    </source>
</evidence>
<dbReference type="Gene3D" id="1.10.510.10">
    <property type="entry name" value="Transferase(Phosphotransferase) domain 1"/>
    <property type="match status" value="1"/>
</dbReference>
<evidence type="ECO:0000313" key="4">
    <source>
        <dbReference type="EMBL" id="KAK9134319.1"/>
    </source>
</evidence>
<dbReference type="SUPFAM" id="SSF56112">
    <property type="entry name" value="Protein kinase-like (PK-like)"/>
    <property type="match status" value="1"/>
</dbReference>
<feature type="domain" description="Protein kinase" evidence="3">
    <location>
        <begin position="1"/>
        <end position="120"/>
    </location>
</feature>
<keyword evidence="2" id="KW-0067">ATP-binding</keyword>
<organism evidence="4 5">
    <name type="scientific">Stephania yunnanensis</name>
    <dbReference type="NCBI Taxonomy" id="152371"/>
    <lineage>
        <taxon>Eukaryota</taxon>
        <taxon>Viridiplantae</taxon>
        <taxon>Streptophyta</taxon>
        <taxon>Embryophyta</taxon>
        <taxon>Tracheophyta</taxon>
        <taxon>Spermatophyta</taxon>
        <taxon>Magnoliopsida</taxon>
        <taxon>Ranunculales</taxon>
        <taxon>Menispermaceae</taxon>
        <taxon>Menispermoideae</taxon>
        <taxon>Cissampelideae</taxon>
        <taxon>Stephania</taxon>
    </lineage>
</organism>
<dbReference type="InterPro" id="IPR011009">
    <property type="entry name" value="Kinase-like_dom_sf"/>
</dbReference>
<gene>
    <name evidence="4" type="ORF">Syun_013649</name>
</gene>
<sequence>MAETSYGPEVDMWAMGAIMAELFTSTPLFRGSNSVDQVWKICSVIGTPTKNTWEDGHGHGLSHAGNIKKLMFPKAYDGVDKLAELVTNADKNAISLIRWLCSWDDRKRPTTQEVLRHPFFASHYNVPKSIVTRGPTSPVASSAMKRKAMLYFRQFNKKQRIA</sequence>
<reference evidence="4 5" key="1">
    <citation type="submission" date="2024-01" db="EMBL/GenBank/DDBJ databases">
        <title>Genome assemblies of Stephania.</title>
        <authorList>
            <person name="Yang L."/>
        </authorList>
    </citation>
    <scope>NUCLEOTIDE SEQUENCE [LARGE SCALE GENOMIC DNA]</scope>
    <source>
        <strain evidence="4">YNDBR</strain>
        <tissue evidence="4">Leaf</tissue>
    </source>
</reference>
<dbReference type="InterPro" id="IPR000719">
    <property type="entry name" value="Prot_kinase_dom"/>
</dbReference>
<dbReference type="GO" id="GO:0004672">
    <property type="term" value="F:protein kinase activity"/>
    <property type="evidence" value="ECO:0007669"/>
    <property type="project" value="InterPro"/>
</dbReference>
<keyword evidence="5" id="KW-1185">Reference proteome</keyword>
<dbReference type="EMBL" id="JBBNAF010000006">
    <property type="protein sequence ID" value="KAK9134319.1"/>
    <property type="molecule type" value="Genomic_DNA"/>
</dbReference>
<accession>A0AAP0P8V8</accession>
<comment type="caution">
    <text evidence="4">The sequence shown here is derived from an EMBL/GenBank/DDBJ whole genome shotgun (WGS) entry which is preliminary data.</text>
</comment>
<protein>
    <recommendedName>
        <fullName evidence="3">Protein kinase domain-containing protein</fullName>
    </recommendedName>
</protein>